<protein>
    <submittedName>
        <fullName evidence="1">Uncharacterized protein</fullName>
    </submittedName>
</protein>
<evidence type="ECO:0000313" key="2">
    <source>
        <dbReference type="Proteomes" id="UP000541185"/>
    </source>
</evidence>
<evidence type="ECO:0000313" key="1">
    <source>
        <dbReference type="EMBL" id="NML47869.1"/>
    </source>
</evidence>
<gene>
    <name evidence="1" type="ORF">HHL11_29235</name>
</gene>
<name>A0A848HEF4_9BURK</name>
<reference evidence="1 2" key="1">
    <citation type="submission" date="2020-04" db="EMBL/GenBank/DDBJ databases">
        <title>Ramlibacter sp. G-1-2-2 isolated from soil.</title>
        <authorList>
            <person name="Dahal R.H."/>
        </authorList>
    </citation>
    <scope>NUCLEOTIDE SEQUENCE [LARGE SCALE GENOMIC DNA]</scope>
    <source>
        <strain evidence="1 2">G-1-2-2</strain>
    </source>
</reference>
<proteinExistence type="predicted"/>
<dbReference type="RefSeq" id="WP_169422126.1">
    <property type="nucleotide sequence ID" value="NZ_JABBFX010000003.1"/>
</dbReference>
<dbReference type="EMBL" id="JABBFX010000003">
    <property type="protein sequence ID" value="NML47869.1"/>
    <property type="molecule type" value="Genomic_DNA"/>
</dbReference>
<dbReference type="Proteomes" id="UP000541185">
    <property type="component" value="Unassembled WGS sequence"/>
</dbReference>
<accession>A0A848HEF4</accession>
<dbReference type="AlphaFoldDB" id="A0A848HEF4"/>
<comment type="caution">
    <text evidence="1">The sequence shown here is derived from an EMBL/GenBank/DDBJ whole genome shotgun (WGS) entry which is preliminary data.</text>
</comment>
<organism evidence="1 2">
    <name type="scientific">Ramlibacter agri</name>
    <dbReference type="NCBI Taxonomy" id="2728837"/>
    <lineage>
        <taxon>Bacteria</taxon>
        <taxon>Pseudomonadati</taxon>
        <taxon>Pseudomonadota</taxon>
        <taxon>Betaproteobacteria</taxon>
        <taxon>Burkholderiales</taxon>
        <taxon>Comamonadaceae</taxon>
        <taxon>Ramlibacter</taxon>
    </lineage>
</organism>
<sequence length="511" mass="53891">MRSGAFSPNAFGNALGESLATNSSAIGNALGESIAGVSNGAPAARGDALGDFIDKNMPAWEQRQANYDGIVNAFSQSGLNDGAPGVQVADARSVLQLSAPRGSDDDDSYYGNIIDALQARDAARNASGANFRAGEARATAALYASGAGDVRDVSPVFSDAEIDAMRQSNLARNQSLAAETEAALGVSAYESGIYSPDPGSIDYYRQRDGHVVVQITGTAASVEEESAPMQIYRGMNERLNALVEDAQDQYVQNGAGRGGWNYAFNAAGYVASEFFPRSVGQAAFEAVGGPILGRVIGAGVAQLNKLPVLGSTLPQLARSLRSSIGRSELPVGTAARPTVQWAPNPDGVVRTPEEMMALARQAGVTFPEDVQVFWVKPSQLHNVEGAQAEYSTLQANLGEGRIGNAGNLGPNDLVTWESFRNRAGAVPVRISTDLLGSDEAAIAHLAHESHELNGLYNSLEVEGNLMTYRDLNRAVRPVANGAGTRLGGVPNNLHENAWTYADQVILRWRGK</sequence>
<keyword evidence="2" id="KW-1185">Reference proteome</keyword>